<comment type="caution">
    <text evidence="2">The sequence shown here is derived from an EMBL/GenBank/DDBJ whole genome shotgun (WGS) entry which is preliminary data.</text>
</comment>
<dbReference type="EMBL" id="JAFFHA010000005">
    <property type="protein sequence ID" value="KAK4655998.1"/>
    <property type="molecule type" value="Genomic_DNA"/>
</dbReference>
<gene>
    <name evidence="2" type="ORF">QC762_0055880</name>
</gene>
<protein>
    <recommendedName>
        <fullName evidence="4">Secreted protein</fullName>
    </recommendedName>
</protein>
<keyword evidence="1" id="KW-0732">Signal</keyword>
<evidence type="ECO:0008006" key="4">
    <source>
        <dbReference type="Google" id="ProtNLM"/>
    </source>
</evidence>
<feature type="chain" id="PRO_5046419494" description="Secreted protein" evidence="1">
    <location>
        <begin position="30"/>
        <end position="89"/>
    </location>
</feature>
<evidence type="ECO:0000256" key="1">
    <source>
        <dbReference type="SAM" id="SignalP"/>
    </source>
</evidence>
<sequence length="89" mass="9624">MCALGASPLLASGCLVLLELTLQGRPASGTPNTACVVTLKDWKRTDKFRRVAVCGRSLLLRETPGSERLSTLRFVRSCRPGSHPESITL</sequence>
<feature type="signal peptide" evidence="1">
    <location>
        <begin position="1"/>
        <end position="29"/>
    </location>
</feature>
<reference evidence="2 3" key="1">
    <citation type="journal article" date="2023" name="bioRxiv">
        <title>High-quality genome assemblies of four members of thePodospora anserinaspecies complex.</title>
        <authorList>
            <person name="Ament-Velasquez S.L."/>
            <person name="Vogan A.A."/>
            <person name="Wallerman O."/>
            <person name="Hartmann F."/>
            <person name="Gautier V."/>
            <person name="Silar P."/>
            <person name="Giraud T."/>
            <person name="Johannesson H."/>
        </authorList>
    </citation>
    <scope>NUCLEOTIDE SEQUENCE [LARGE SCALE GENOMIC DNA]</scope>
    <source>
        <strain evidence="2 3">CBS 415.72m</strain>
    </source>
</reference>
<dbReference type="GeneID" id="87903179"/>
<evidence type="ECO:0000313" key="2">
    <source>
        <dbReference type="EMBL" id="KAK4655998.1"/>
    </source>
</evidence>
<organism evidence="2 3">
    <name type="scientific">Podospora pseudocomata</name>
    <dbReference type="NCBI Taxonomy" id="2093779"/>
    <lineage>
        <taxon>Eukaryota</taxon>
        <taxon>Fungi</taxon>
        <taxon>Dikarya</taxon>
        <taxon>Ascomycota</taxon>
        <taxon>Pezizomycotina</taxon>
        <taxon>Sordariomycetes</taxon>
        <taxon>Sordariomycetidae</taxon>
        <taxon>Sordariales</taxon>
        <taxon>Podosporaceae</taxon>
        <taxon>Podospora</taxon>
    </lineage>
</organism>
<accession>A0ABR0GJT9</accession>
<evidence type="ECO:0000313" key="3">
    <source>
        <dbReference type="Proteomes" id="UP001323405"/>
    </source>
</evidence>
<proteinExistence type="predicted"/>
<keyword evidence="3" id="KW-1185">Reference proteome</keyword>
<name>A0ABR0GJT9_9PEZI</name>
<dbReference type="RefSeq" id="XP_062744973.1">
    <property type="nucleotide sequence ID" value="XM_062883548.1"/>
</dbReference>
<dbReference type="Proteomes" id="UP001323405">
    <property type="component" value="Unassembled WGS sequence"/>
</dbReference>